<evidence type="ECO:0000313" key="3">
    <source>
        <dbReference type="Proteomes" id="UP001500618"/>
    </source>
</evidence>
<feature type="transmembrane region" description="Helical" evidence="1">
    <location>
        <begin position="30"/>
        <end position="52"/>
    </location>
</feature>
<evidence type="ECO:0000313" key="2">
    <source>
        <dbReference type="EMBL" id="GAA1707639.1"/>
    </source>
</evidence>
<proteinExistence type="predicted"/>
<accession>A0ABP4UL54</accession>
<organism evidence="2 3">
    <name type="scientific">Fodinicola feengrottensis</name>
    <dbReference type="NCBI Taxonomy" id="435914"/>
    <lineage>
        <taxon>Bacteria</taxon>
        <taxon>Bacillati</taxon>
        <taxon>Actinomycetota</taxon>
        <taxon>Actinomycetes</taxon>
        <taxon>Mycobacteriales</taxon>
        <taxon>Fodinicola</taxon>
    </lineage>
</organism>
<feature type="transmembrane region" description="Helical" evidence="1">
    <location>
        <begin position="6"/>
        <end position="23"/>
    </location>
</feature>
<feature type="transmembrane region" description="Helical" evidence="1">
    <location>
        <begin position="117"/>
        <end position="137"/>
    </location>
</feature>
<keyword evidence="1" id="KW-0472">Membrane</keyword>
<dbReference type="EMBL" id="BAAANY010000032">
    <property type="protein sequence ID" value="GAA1707639.1"/>
    <property type="molecule type" value="Genomic_DNA"/>
</dbReference>
<keyword evidence="1" id="KW-1133">Transmembrane helix</keyword>
<evidence type="ECO:0000256" key="1">
    <source>
        <dbReference type="SAM" id="Phobius"/>
    </source>
</evidence>
<reference evidence="3" key="1">
    <citation type="journal article" date="2019" name="Int. J. Syst. Evol. Microbiol.">
        <title>The Global Catalogue of Microorganisms (GCM) 10K type strain sequencing project: providing services to taxonomists for standard genome sequencing and annotation.</title>
        <authorList>
            <consortium name="The Broad Institute Genomics Platform"/>
            <consortium name="The Broad Institute Genome Sequencing Center for Infectious Disease"/>
            <person name="Wu L."/>
            <person name="Ma J."/>
        </authorList>
    </citation>
    <scope>NUCLEOTIDE SEQUENCE [LARGE SCALE GENOMIC DNA]</scope>
    <source>
        <strain evidence="3">JCM 14718</strain>
    </source>
</reference>
<feature type="transmembrane region" description="Helical" evidence="1">
    <location>
        <begin position="95"/>
        <end position="111"/>
    </location>
</feature>
<keyword evidence="3" id="KW-1185">Reference proteome</keyword>
<protein>
    <submittedName>
        <fullName evidence="2">Uncharacterized protein</fullName>
    </submittedName>
</protein>
<dbReference type="Proteomes" id="UP001500618">
    <property type="component" value="Unassembled WGS sequence"/>
</dbReference>
<feature type="transmembrane region" description="Helical" evidence="1">
    <location>
        <begin position="58"/>
        <end position="83"/>
    </location>
</feature>
<sequence length="138" mass="13817">MVLSTIGGVIALALAGVLFYLKIFKKTTAALTLVGGTAITGGIGGHILTSAVSWTSTMVGHVTATVVGIAVPFVLSLVLTVIYIHDMWPKKGAKTRTAGIGLVLPILAQGIPGSVGATLTGAIAMIAGLLSGFIGSIF</sequence>
<comment type="caution">
    <text evidence="2">The sequence shown here is derived from an EMBL/GenBank/DDBJ whole genome shotgun (WGS) entry which is preliminary data.</text>
</comment>
<name>A0ABP4UL54_9ACTN</name>
<gene>
    <name evidence="2" type="ORF">GCM10009765_66400</name>
</gene>
<keyword evidence="1" id="KW-0812">Transmembrane</keyword>